<accession>A0A2W4ZJH8</accession>
<dbReference type="Gene3D" id="3.30.450.20">
    <property type="entry name" value="PAS domain"/>
    <property type="match status" value="1"/>
</dbReference>
<reference evidence="1 2" key="1">
    <citation type="submission" date="2017-08" db="EMBL/GenBank/DDBJ databases">
        <title>Infants hospitalized years apart are colonized by the same room-sourced microbial strains.</title>
        <authorList>
            <person name="Brooks B."/>
            <person name="Olm M.R."/>
            <person name="Firek B.A."/>
            <person name="Baker R."/>
            <person name="Thomas B.C."/>
            <person name="Morowitz M.J."/>
            <person name="Banfield J.F."/>
        </authorList>
    </citation>
    <scope>NUCLEOTIDE SEQUENCE [LARGE SCALE GENOMIC DNA]</scope>
    <source>
        <strain evidence="1">S2_018_000_R3_110</strain>
    </source>
</reference>
<evidence type="ECO:0008006" key="3">
    <source>
        <dbReference type="Google" id="ProtNLM"/>
    </source>
</evidence>
<evidence type="ECO:0000313" key="2">
    <source>
        <dbReference type="Proteomes" id="UP000248614"/>
    </source>
</evidence>
<evidence type="ECO:0000313" key="1">
    <source>
        <dbReference type="EMBL" id="PZO80792.1"/>
    </source>
</evidence>
<comment type="caution">
    <text evidence="1">The sequence shown here is derived from an EMBL/GenBank/DDBJ whole genome shotgun (WGS) entry which is preliminary data.</text>
</comment>
<sequence>MQLHHSWPIVERGLRFPLGLLDVAYGRALSGDGAFRCDLRDDRLTWAEPTFALFGLPVGAAPRRDVVLPMYRTESRSALDRLRAHAIRHRRGFTIDTQLDAPGRPPRWIRVIAMPEVEGGRTVRLVGVHRDVSDEYR</sequence>
<protein>
    <recommendedName>
        <fullName evidence="3">Diguanylate cyclase</fullName>
    </recommendedName>
</protein>
<name>A0A2W4ZJH8_9SPHN</name>
<dbReference type="InterPro" id="IPR035965">
    <property type="entry name" value="PAS-like_dom_sf"/>
</dbReference>
<organism evidence="1 2">
    <name type="scientific">Sphingomonas hengshuiensis</name>
    <dbReference type="NCBI Taxonomy" id="1609977"/>
    <lineage>
        <taxon>Bacteria</taxon>
        <taxon>Pseudomonadati</taxon>
        <taxon>Pseudomonadota</taxon>
        <taxon>Alphaproteobacteria</taxon>
        <taxon>Sphingomonadales</taxon>
        <taxon>Sphingomonadaceae</taxon>
        <taxon>Sphingomonas</taxon>
    </lineage>
</organism>
<gene>
    <name evidence="1" type="ORF">DI632_01140</name>
</gene>
<dbReference type="Proteomes" id="UP000248614">
    <property type="component" value="Unassembled WGS sequence"/>
</dbReference>
<dbReference type="AlphaFoldDB" id="A0A2W4ZJH8"/>
<dbReference type="EMBL" id="QFNF01000002">
    <property type="protein sequence ID" value="PZO80792.1"/>
    <property type="molecule type" value="Genomic_DNA"/>
</dbReference>
<proteinExistence type="predicted"/>
<dbReference type="SUPFAM" id="SSF55785">
    <property type="entry name" value="PYP-like sensor domain (PAS domain)"/>
    <property type="match status" value="1"/>
</dbReference>